<accession>A0AAX4HKZ9</accession>
<dbReference type="AlphaFoldDB" id="A0AAX4HKZ9"/>
<evidence type="ECO:0000313" key="4">
    <source>
        <dbReference type="Proteomes" id="UP001324634"/>
    </source>
</evidence>
<keyword evidence="2" id="KW-0732">Signal</keyword>
<dbReference type="KEGG" id="psti:SOO65_14470"/>
<feature type="region of interest" description="Disordered" evidence="1">
    <location>
        <begin position="72"/>
        <end position="91"/>
    </location>
</feature>
<evidence type="ECO:0000313" key="3">
    <source>
        <dbReference type="EMBL" id="WPU63896.1"/>
    </source>
</evidence>
<feature type="chain" id="PRO_5043870070" description="Secreted protein" evidence="2">
    <location>
        <begin position="20"/>
        <end position="91"/>
    </location>
</feature>
<evidence type="ECO:0000256" key="1">
    <source>
        <dbReference type="SAM" id="MobiDB-lite"/>
    </source>
</evidence>
<protein>
    <recommendedName>
        <fullName evidence="5">Secreted protein</fullName>
    </recommendedName>
</protein>
<gene>
    <name evidence="3" type="ORF">SOO65_14470</name>
</gene>
<name>A0AAX4HKZ9_9BACT</name>
<feature type="signal peptide" evidence="2">
    <location>
        <begin position="1"/>
        <end position="19"/>
    </location>
</feature>
<evidence type="ECO:0008006" key="5">
    <source>
        <dbReference type="Google" id="ProtNLM"/>
    </source>
</evidence>
<dbReference type="EMBL" id="CP139487">
    <property type="protein sequence ID" value="WPU63896.1"/>
    <property type="molecule type" value="Genomic_DNA"/>
</dbReference>
<dbReference type="RefSeq" id="WP_321391489.1">
    <property type="nucleotide sequence ID" value="NZ_CP139487.1"/>
</dbReference>
<dbReference type="Proteomes" id="UP001324634">
    <property type="component" value="Chromosome"/>
</dbReference>
<proteinExistence type="predicted"/>
<organism evidence="3 4">
    <name type="scientific">Peredibacter starrii</name>
    <dbReference type="NCBI Taxonomy" id="28202"/>
    <lineage>
        <taxon>Bacteria</taxon>
        <taxon>Pseudomonadati</taxon>
        <taxon>Bdellovibrionota</taxon>
        <taxon>Bacteriovoracia</taxon>
        <taxon>Bacteriovoracales</taxon>
        <taxon>Bacteriovoracaceae</taxon>
        <taxon>Peredibacter</taxon>
    </lineage>
</organism>
<reference evidence="3 4" key="1">
    <citation type="submission" date="2023-11" db="EMBL/GenBank/DDBJ databases">
        <title>Peredibacter starrii A3.12.</title>
        <authorList>
            <person name="Mitchell R.J."/>
        </authorList>
    </citation>
    <scope>NUCLEOTIDE SEQUENCE [LARGE SCALE GENOMIC DNA]</scope>
    <source>
        <strain evidence="3 4">A3.12</strain>
    </source>
</reference>
<evidence type="ECO:0000256" key="2">
    <source>
        <dbReference type="SAM" id="SignalP"/>
    </source>
</evidence>
<keyword evidence="4" id="KW-1185">Reference proteome</keyword>
<sequence length="91" mass="10177">MMRKILILTLAALSFGAFAQTAEEEAIILNQELQFLEDSVNNTQAVSINTLDVDANRNRAINDEGLERTYFGETEEDVVSTRTASPKRRSN</sequence>